<comment type="caution">
    <text evidence="3">The sequence shown here is derived from an EMBL/GenBank/DDBJ whole genome shotgun (WGS) entry which is preliminary data.</text>
</comment>
<keyword evidence="2" id="KW-0732">Signal</keyword>
<dbReference type="OrthoDB" id="1600564at2759"/>
<dbReference type="Proteomes" id="UP001140217">
    <property type="component" value="Unassembled WGS sequence"/>
</dbReference>
<feature type="chain" id="PRO_5040887696" description="Phospholipase/lecithinase/hemolysin" evidence="2">
    <location>
        <begin position="21"/>
        <end position="358"/>
    </location>
</feature>
<dbReference type="PANTHER" id="PTHR45648:SF22">
    <property type="entry name" value="GDSL LIPASE_ACYLHYDROLASE FAMILY PROTEIN (AFU_ORTHOLOGUE AFUA_4G14700)"/>
    <property type="match status" value="1"/>
</dbReference>
<dbReference type="AlphaFoldDB" id="A0A9W8LGW9"/>
<dbReference type="CDD" id="cd01846">
    <property type="entry name" value="fatty_acyltransferase_like"/>
    <property type="match status" value="1"/>
</dbReference>
<gene>
    <name evidence="3" type="ORF">H4R18_003041</name>
</gene>
<dbReference type="InterPro" id="IPR051058">
    <property type="entry name" value="GDSL_Est/Lipase"/>
</dbReference>
<dbReference type="EMBL" id="JANBUL010000113">
    <property type="protein sequence ID" value="KAJ2781171.1"/>
    <property type="molecule type" value="Genomic_DNA"/>
</dbReference>
<organism evidence="3 4">
    <name type="scientific">Coemansia javaensis</name>
    <dbReference type="NCBI Taxonomy" id="2761396"/>
    <lineage>
        <taxon>Eukaryota</taxon>
        <taxon>Fungi</taxon>
        <taxon>Fungi incertae sedis</taxon>
        <taxon>Zoopagomycota</taxon>
        <taxon>Kickxellomycotina</taxon>
        <taxon>Kickxellomycetes</taxon>
        <taxon>Kickxellales</taxon>
        <taxon>Kickxellaceae</taxon>
        <taxon>Coemansia</taxon>
    </lineage>
</organism>
<accession>A0A9W8LGW9</accession>
<evidence type="ECO:0000313" key="4">
    <source>
        <dbReference type="Proteomes" id="UP001140217"/>
    </source>
</evidence>
<name>A0A9W8LGW9_9FUNG</name>
<reference evidence="3" key="1">
    <citation type="submission" date="2022-07" db="EMBL/GenBank/DDBJ databases">
        <title>Phylogenomic reconstructions and comparative analyses of Kickxellomycotina fungi.</title>
        <authorList>
            <person name="Reynolds N.K."/>
            <person name="Stajich J.E."/>
            <person name="Barry K."/>
            <person name="Grigoriev I.V."/>
            <person name="Crous P."/>
            <person name="Smith M.E."/>
        </authorList>
    </citation>
    <scope>NUCLEOTIDE SEQUENCE</scope>
    <source>
        <strain evidence="3">NBRC 105414</strain>
    </source>
</reference>
<protein>
    <recommendedName>
        <fullName evidence="5">Phospholipase/lecithinase/hemolysin</fullName>
    </recommendedName>
</protein>
<dbReference type="InterPro" id="IPR008265">
    <property type="entry name" value="Lipase_GDSL_AS"/>
</dbReference>
<evidence type="ECO:0000256" key="2">
    <source>
        <dbReference type="SAM" id="SignalP"/>
    </source>
</evidence>
<dbReference type="Gene3D" id="3.40.50.1110">
    <property type="entry name" value="SGNH hydrolase"/>
    <property type="match status" value="1"/>
</dbReference>
<evidence type="ECO:0008006" key="5">
    <source>
        <dbReference type="Google" id="ProtNLM"/>
    </source>
</evidence>
<dbReference type="InterPro" id="IPR036514">
    <property type="entry name" value="SGNH_hydro_sf"/>
</dbReference>
<dbReference type="PROSITE" id="PS01098">
    <property type="entry name" value="LIPASE_GDSL_SER"/>
    <property type="match status" value="1"/>
</dbReference>
<evidence type="ECO:0000256" key="1">
    <source>
        <dbReference type="ARBA" id="ARBA00022801"/>
    </source>
</evidence>
<dbReference type="Pfam" id="PF00657">
    <property type="entry name" value="Lipase_GDSL"/>
    <property type="match status" value="1"/>
</dbReference>
<keyword evidence="4" id="KW-1185">Reference proteome</keyword>
<sequence length="358" mass="37434">MLVLTVLAAVALGGAGVCAGRTVYVFGDSLSDTGRMKRVTLGLIPSDLSWEGRFSNGPVWCEYTALLQNATLQDHAVGAATAASTFSMSLGRFPVAVPSARDQLDEVRAQTPLDPMPERGNDVAVLMVGSNNFLDAAAGLKTGEEAGTAAVDRFAEQLADAVAALARELRAMGFASIVVAGMPPLHLVPAVRAWNASAVAQRVAEAYNPLLARRLGAWAAAARVPAFAVLDLYALMQAAMDPSVGGALGVADTADPCVTNTFVDAAAEGTFLELAYKLLTDPKGGSVCARPETRFFWDIFHPTDRLHRLFGYYASELIDAAAAAAGAGVPLPRPAPDTLLKLIDRYGLAGPVARPARI</sequence>
<evidence type="ECO:0000313" key="3">
    <source>
        <dbReference type="EMBL" id="KAJ2781171.1"/>
    </source>
</evidence>
<proteinExistence type="predicted"/>
<feature type="signal peptide" evidence="2">
    <location>
        <begin position="1"/>
        <end position="20"/>
    </location>
</feature>
<dbReference type="GO" id="GO:0016298">
    <property type="term" value="F:lipase activity"/>
    <property type="evidence" value="ECO:0007669"/>
    <property type="project" value="InterPro"/>
</dbReference>
<dbReference type="GO" id="GO:0006629">
    <property type="term" value="P:lipid metabolic process"/>
    <property type="evidence" value="ECO:0007669"/>
    <property type="project" value="InterPro"/>
</dbReference>
<keyword evidence="1" id="KW-0378">Hydrolase</keyword>
<dbReference type="InterPro" id="IPR001087">
    <property type="entry name" value="GDSL"/>
</dbReference>
<dbReference type="SUPFAM" id="SSF52266">
    <property type="entry name" value="SGNH hydrolase"/>
    <property type="match status" value="1"/>
</dbReference>
<dbReference type="PANTHER" id="PTHR45648">
    <property type="entry name" value="GDSL LIPASE/ACYLHYDROLASE FAMILY PROTEIN (AFU_ORTHOLOGUE AFUA_4G14700)"/>
    <property type="match status" value="1"/>
</dbReference>